<dbReference type="Pfam" id="PF08238">
    <property type="entry name" value="Sel1"/>
    <property type="match status" value="19"/>
</dbReference>
<organism evidence="2 3">
    <name type="scientific">Tritrichomonas musculus</name>
    <dbReference type="NCBI Taxonomy" id="1915356"/>
    <lineage>
        <taxon>Eukaryota</taxon>
        <taxon>Metamonada</taxon>
        <taxon>Parabasalia</taxon>
        <taxon>Tritrichomonadida</taxon>
        <taxon>Tritrichomonadidae</taxon>
        <taxon>Tritrichomonas</taxon>
    </lineage>
</organism>
<name>A0ABR2J0C3_9EUKA</name>
<proteinExistence type="predicted"/>
<dbReference type="EMBL" id="JAPFFF010000013">
    <property type="protein sequence ID" value="KAK8871336.1"/>
    <property type="molecule type" value="Genomic_DNA"/>
</dbReference>
<dbReference type="Gene3D" id="1.25.40.10">
    <property type="entry name" value="Tetratricopeptide repeat domain"/>
    <property type="match status" value="5"/>
</dbReference>
<evidence type="ECO:0000259" key="1">
    <source>
        <dbReference type="PROSITE" id="PS50011"/>
    </source>
</evidence>
<dbReference type="InterPro" id="IPR008271">
    <property type="entry name" value="Ser/Thr_kinase_AS"/>
</dbReference>
<dbReference type="Gene3D" id="1.10.510.10">
    <property type="entry name" value="Transferase(Phosphotransferase) domain 1"/>
    <property type="match status" value="1"/>
</dbReference>
<dbReference type="CDD" id="cd00180">
    <property type="entry name" value="PKc"/>
    <property type="match status" value="1"/>
</dbReference>
<keyword evidence="3" id="KW-1185">Reference proteome</keyword>
<dbReference type="InterPro" id="IPR011990">
    <property type="entry name" value="TPR-like_helical_dom_sf"/>
</dbReference>
<dbReference type="PANTHER" id="PTHR45011">
    <property type="entry name" value="DAP3-BINDING CELL DEATH ENHANCER 1"/>
    <property type="match status" value="1"/>
</dbReference>
<evidence type="ECO:0000313" key="2">
    <source>
        <dbReference type="EMBL" id="KAK8871336.1"/>
    </source>
</evidence>
<dbReference type="InterPro" id="IPR006597">
    <property type="entry name" value="Sel1-like"/>
</dbReference>
<sequence>MNLQNIQNIFDKKLFHFSNIYLDETIQNFNFFLIPVDYQYILESFQNNNKYNIIVIDEYIHPQNKCDTNDFFIICFDYNLLLIPSSDISLIFTILSSKKESIIYCISKKAKEKIDEAEKSFKPNMHFRFSEENDRSSIEKLAEPFFIKFRLNFDGINPEITAIIEYLWEIIRKSVSVFLIKIGYLNARYDRNVHFDEYLFSGIKDDDISSEKYIDLMLYNNGSSSSLYLVYLIQKEMICLMKTFSKTEEEKKLFEREHNNYLNIKHPLLPRYFGTAHYLSCNCLIIEYLEGKMLCEIDFSRKSLKATMKIIFEMMIIVAYLHCNGYIYRDLKPNNIIVDKNNTIYLIDFDRMIKSSLNSNPNITENFMTEYLAPEILNRKPFTYKADIYSLWKIISNIILKSNHKELSKIYEMFFECASSNEDDRPSISKLIDQFYIQFFSIVFNINEIKTKINYESDIYTFYLFLVAEYQDADTQKYLLTIYKNGCIIWKDVHNNIIFSYNYGQIYIKYQKNIQYLVPNMKKAIGYCMLVADQNNSIAQYNLGVTYEKGEYVKKDMNKAIYYYTLSANLNNQRAQYNLGSIYYYGKYVKKDINKAIYYFTLAANQNNPNAQFALGLIYFFGKYATKDINKAIYYFTLAANQNNSDAQFILGSIYEDNQYVTKDINKAIYYLTLASNQNNPNAQCNLGAIYFNGQYIMKDINKAFHYFTLSANQNNAIAQFNLGYIYFNGKDVTKDINKAIHYFELAAHQNHLRAQFDLGVIYYEGKYVMKDINKAIYYFTLAANQNHAGAQFNLGLIYDNNQYVINDINKAIHYYKLSADQNDPNAQFNLGLIYYEGQNVAKDINKAFHYFELAAKQNHSYALFYLGFIYYKGKYVTKDINKAIHYFTLAANQNNSNAQFILGIIYEDNQYVTKDINKAIRYYTLAANQNHSNAQFNLGLIYRNGQDVAKDINKAIHYYTLAANQNNSKAQFGLGAIYYEGLHVAQNIDKAIHYFMLAANQNHSKAKFNLGVIYYKGQYVARDMNKAIHYFTLASSQNNSNAQYSLGFIYDKGEYVAKDINKSIHYYTLAANKNHSVAQFDLGLKYFGGQSVARDIKKGIYLITLSSINGFTPANFFVGCMYHAGKYAKRDIDKAIHYYKEASSFNIKQAKNNLGILYKNGFNEIVTKNLGLSIDYFKEAIHQKNDILSMYNLAHLYLYEDPIKNSIDESIKLLIRSVNEGAFQPSMQLLCLALLKRYGFYLDIIKEEVEERSGSNKELAFKVCKKISDMQLYDEKCFESQYEYYRNIDFLYNHKLKPILSKSINDIEYIGNSIQISKIPKISKMFYEGFSFDIDRNKEFCKLK</sequence>
<dbReference type="Pfam" id="PF00069">
    <property type="entry name" value="Pkinase"/>
    <property type="match status" value="1"/>
</dbReference>
<dbReference type="SMART" id="SM00220">
    <property type="entry name" value="S_TKc"/>
    <property type="match status" value="1"/>
</dbReference>
<dbReference type="Proteomes" id="UP001470230">
    <property type="component" value="Unassembled WGS sequence"/>
</dbReference>
<protein>
    <recommendedName>
        <fullName evidence="1">Protein kinase domain-containing protein</fullName>
    </recommendedName>
</protein>
<feature type="domain" description="Protein kinase" evidence="1">
    <location>
        <begin position="213"/>
        <end position="466"/>
    </location>
</feature>
<dbReference type="PROSITE" id="PS50011">
    <property type="entry name" value="PROTEIN_KINASE_DOM"/>
    <property type="match status" value="1"/>
</dbReference>
<accession>A0ABR2J0C3</accession>
<dbReference type="InterPro" id="IPR019734">
    <property type="entry name" value="TPR_rpt"/>
</dbReference>
<dbReference type="InterPro" id="IPR011009">
    <property type="entry name" value="Kinase-like_dom_sf"/>
</dbReference>
<dbReference type="SUPFAM" id="SSF56112">
    <property type="entry name" value="Protein kinase-like (PK-like)"/>
    <property type="match status" value="1"/>
</dbReference>
<dbReference type="SMART" id="SM00028">
    <property type="entry name" value="TPR"/>
    <property type="match status" value="7"/>
</dbReference>
<gene>
    <name evidence="2" type="ORF">M9Y10_007056</name>
</gene>
<evidence type="ECO:0000313" key="3">
    <source>
        <dbReference type="Proteomes" id="UP001470230"/>
    </source>
</evidence>
<dbReference type="PROSITE" id="PS00108">
    <property type="entry name" value="PROTEIN_KINASE_ST"/>
    <property type="match status" value="1"/>
</dbReference>
<dbReference type="SUPFAM" id="SSF81901">
    <property type="entry name" value="HCP-like"/>
    <property type="match status" value="5"/>
</dbReference>
<dbReference type="PANTHER" id="PTHR45011:SF1">
    <property type="entry name" value="DAP3-BINDING CELL DEATH ENHANCER 1"/>
    <property type="match status" value="1"/>
</dbReference>
<dbReference type="SMART" id="SM00671">
    <property type="entry name" value="SEL1"/>
    <property type="match status" value="19"/>
</dbReference>
<dbReference type="InterPro" id="IPR000719">
    <property type="entry name" value="Prot_kinase_dom"/>
</dbReference>
<reference evidence="2 3" key="1">
    <citation type="submission" date="2024-04" db="EMBL/GenBank/DDBJ databases">
        <title>Tritrichomonas musculus Genome.</title>
        <authorList>
            <person name="Alves-Ferreira E."/>
            <person name="Grigg M."/>
            <person name="Lorenzi H."/>
            <person name="Galac M."/>
        </authorList>
    </citation>
    <scope>NUCLEOTIDE SEQUENCE [LARGE SCALE GENOMIC DNA]</scope>
    <source>
        <strain evidence="2 3">EAF2021</strain>
    </source>
</reference>
<comment type="caution">
    <text evidence="2">The sequence shown here is derived from an EMBL/GenBank/DDBJ whole genome shotgun (WGS) entry which is preliminary data.</text>
</comment>
<dbReference type="InterPro" id="IPR052748">
    <property type="entry name" value="ISR_Activator"/>
</dbReference>